<reference evidence="3 4" key="1">
    <citation type="submission" date="2019-06" db="EMBL/GenBank/DDBJ databases">
        <title>Complete genome of Microbacterium foliorum M2.</title>
        <authorList>
            <person name="Cao G."/>
        </authorList>
    </citation>
    <scope>NUCLEOTIDE SEQUENCE [LARGE SCALE GENOMIC DNA]</scope>
    <source>
        <strain evidence="3 4">M2</strain>
    </source>
</reference>
<dbReference type="AlphaFoldDB" id="A0A4Y5YPB8"/>
<sequence length="190" mass="19558">MTSRQLRLLRAAGASGTATLVAAASHTTAGGAAPHPLLVLAVATLLVPLAALLIGARASRARVALTVLVSQGLFHLVFQLLGTPTGATALSGHHHHLDLAALGPVVAATAPDAVMLVGHVIAAIITTALVCHGESSVRAIAGWVQARLRHTVTVFRPAHERPAFPVFVIRVPKENDFSASVSRRGPPAHV</sequence>
<evidence type="ECO:0000313" key="4">
    <source>
        <dbReference type="Proteomes" id="UP000316125"/>
    </source>
</evidence>
<dbReference type="Proteomes" id="UP000316125">
    <property type="component" value="Chromosome"/>
</dbReference>
<feature type="transmembrane region" description="Helical" evidence="1">
    <location>
        <begin position="63"/>
        <end position="81"/>
    </location>
</feature>
<name>A0A4Y5YPB8_9MICO</name>
<evidence type="ECO:0008006" key="5">
    <source>
        <dbReference type="Google" id="ProtNLM"/>
    </source>
</evidence>
<keyword evidence="1" id="KW-1133">Transmembrane helix</keyword>
<protein>
    <recommendedName>
        <fullName evidence="5">MFS transporter</fullName>
    </recommendedName>
</protein>
<feature type="signal peptide" evidence="2">
    <location>
        <begin position="1"/>
        <end position="23"/>
    </location>
</feature>
<feature type="transmembrane region" description="Helical" evidence="1">
    <location>
        <begin position="37"/>
        <end position="56"/>
    </location>
</feature>
<feature type="chain" id="PRO_5021249779" description="MFS transporter" evidence="2">
    <location>
        <begin position="24"/>
        <end position="190"/>
    </location>
</feature>
<dbReference type="RefSeq" id="WP_140036800.1">
    <property type="nucleotide sequence ID" value="NZ_CP041040.1"/>
</dbReference>
<dbReference type="OrthoDB" id="5125396at2"/>
<dbReference type="EMBL" id="CP041040">
    <property type="protein sequence ID" value="QDE34547.1"/>
    <property type="molecule type" value="Genomic_DNA"/>
</dbReference>
<keyword evidence="2" id="KW-0732">Signal</keyword>
<keyword evidence="1" id="KW-0812">Transmembrane</keyword>
<gene>
    <name evidence="3" type="ORF">FIV50_06950</name>
</gene>
<evidence type="ECO:0000256" key="1">
    <source>
        <dbReference type="SAM" id="Phobius"/>
    </source>
</evidence>
<evidence type="ECO:0000313" key="3">
    <source>
        <dbReference type="EMBL" id="QDE34547.1"/>
    </source>
</evidence>
<evidence type="ECO:0000256" key="2">
    <source>
        <dbReference type="SAM" id="SignalP"/>
    </source>
</evidence>
<proteinExistence type="predicted"/>
<accession>A0A4Y5YPB8</accession>
<keyword evidence="1" id="KW-0472">Membrane</keyword>
<organism evidence="3 4">
    <name type="scientific">Microbacterium foliorum</name>
    <dbReference type="NCBI Taxonomy" id="104336"/>
    <lineage>
        <taxon>Bacteria</taxon>
        <taxon>Bacillati</taxon>
        <taxon>Actinomycetota</taxon>
        <taxon>Actinomycetes</taxon>
        <taxon>Micrococcales</taxon>
        <taxon>Microbacteriaceae</taxon>
        <taxon>Microbacterium</taxon>
    </lineage>
</organism>